<dbReference type="HOGENOM" id="CLU_2056760_0_0_5"/>
<sequence>MFDYDRATKEQLVDRIFQLEVILEENNRERREINLINHFNITKQQAIILCALLKREIVRSEYILALLDHEFNPTNNLVSVQINNIKKRTGLKINNIYGIGYSLNAEDTQRVKAIAMSSD</sequence>
<accession>J0R7F1</accession>
<dbReference type="Proteomes" id="UP000008952">
    <property type="component" value="Unassembled WGS sequence"/>
</dbReference>
<organism evidence="1 2">
    <name type="scientific">Bartonella tamiae Th239</name>
    <dbReference type="NCBI Taxonomy" id="1094558"/>
    <lineage>
        <taxon>Bacteria</taxon>
        <taxon>Pseudomonadati</taxon>
        <taxon>Pseudomonadota</taxon>
        <taxon>Alphaproteobacteria</taxon>
        <taxon>Hyphomicrobiales</taxon>
        <taxon>Bartonellaceae</taxon>
        <taxon>Bartonella</taxon>
    </lineage>
</organism>
<proteinExistence type="predicted"/>
<reference evidence="1 2" key="1">
    <citation type="submission" date="2012-03" db="EMBL/GenBank/DDBJ databases">
        <title>The Genome Sequence of Bartonella tamiae Th239.</title>
        <authorList>
            <consortium name="The Broad Institute Genome Sequencing Platform"/>
            <consortium name="The Broad Institute Genome Sequencing Center for Infectious Disease"/>
            <person name="Feldgarden M."/>
            <person name="Kirby J."/>
            <person name="Kosoy M."/>
            <person name="Birtles R."/>
            <person name="Probert W.S."/>
            <person name="Chiaraviglio L."/>
            <person name="Young S.K."/>
            <person name="Zeng Q."/>
            <person name="Gargeya S."/>
            <person name="Fitzgerald M."/>
            <person name="Haas B."/>
            <person name="Abouelleil A."/>
            <person name="Alvarado L."/>
            <person name="Arachchi H.M."/>
            <person name="Berlin A."/>
            <person name="Chapman S.B."/>
            <person name="Gearin G."/>
            <person name="Goldberg J."/>
            <person name="Griggs A."/>
            <person name="Gujja S."/>
            <person name="Hansen M."/>
            <person name="Heiman D."/>
            <person name="Howarth C."/>
            <person name="Larimer J."/>
            <person name="Lui A."/>
            <person name="MacDonald P.J.P."/>
            <person name="McCowen C."/>
            <person name="Montmayeur A."/>
            <person name="Murphy C."/>
            <person name="Neiman D."/>
            <person name="Pearson M."/>
            <person name="Priest M."/>
            <person name="Roberts A."/>
            <person name="Saif S."/>
            <person name="Shea T."/>
            <person name="Sisk P."/>
            <person name="Stolte C."/>
            <person name="Sykes S."/>
            <person name="Wortman J."/>
            <person name="Nusbaum C."/>
            <person name="Birren B."/>
        </authorList>
    </citation>
    <scope>NUCLEOTIDE SEQUENCE [LARGE SCALE GENOMIC DNA]</scope>
    <source>
        <strain evidence="1 2">Th239</strain>
    </source>
</reference>
<dbReference type="STRING" id="1094558.ME5_00043"/>
<dbReference type="EMBL" id="AIMB01000001">
    <property type="protein sequence ID" value="EJF91664.1"/>
    <property type="molecule type" value="Genomic_DNA"/>
</dbReference>
<dbReference type="Gene3D" id="1.10.10.10">
    <property type="entry name" value="Winged helix-like DNA-binding domain superfamily/Winged helix DNA-binding domain"/>
    <property type="match status" value="1"/>
</dbReference>
<evidence type="ECO:0000313" key="2">
    <source>
        <dbReference type="Proteomes" id="UP000008952"/>
    </source>
</evidence>
<dbReference type="InterPro" id="IPR036388">
    <property type="entry name" value="WH-like_DNA-bd_sf"/>
</dbReference>
<name>J0R7F1_9HYPH</name>
<evidence type="ECO:0008006" key="3">
    <source>
        <dbReference type="Google" id="ProtNLM"/>
    </source>
</evidence>
<dbReference type="PATRIC" id="fig|1094558.3.peg.44"/>
<keyword evidence="2" id="KW-1185">Reference proteome</keyword>
<protein>
    <recommendedName>
        <fullName evidence="3">OmpR/PhoB-type domain-containing protein</fullName>
    </recommendedName>
</protein>
<comment type="caution">
    <text evidence="1">The sequence shown here is derived from an EMBL/GenBank/DDBJ whole genome shotgun (WGS) entry which is preliminary data.</text>
</comment>
<evidence type="ECO:0000313" key="1">
    <source>
        <dbReference type="EMBL" id="EJF91664.1"/>
    </source>
</evidence>
<dbReference type="RefSeq" id="WP_008037281.1">
    <property type="nucleotide sequence ID" value="NZ_JH725147.1"/>
</dbReference>
<gene>
    <name evidence="1" type="ORF">ME5_00043</name>
</gene>
<dbReference type="AlphaFoldDB" id="J0R7F1"/>